<proteinExistence type="predicted"/>
<dbReference type="GO" id="GO:0005886">
    <property type="term" value="C:plasma membrane"/>
    <property type="evidence" value="ECO:0007669"/>
    <property type="project" value="TreeGrafter"/>
</dbReference>
<feature type="domain" description="GGDEF" evidence="4">
    <location>
        <begin position="424"/>
        <end position="557"/>
    </location>
</feature>
<evidence type="ECO:0000256" key="3">
    <source>
        <dbReference type="SAM" id="Phobius"/>
    </source>
</evidence>
<dbReference type="Proteomes" id="UP000289437">
    <property type="component" value="Unassembled WGS sequence"/>
</dbReference>
<accession>A0A4Q0T6L0</accession>
<dbReference type="SMART" id="SM00267">
    <property type="entry name" value="GGDEF"/>
    <property type="match status" value="1"/>
</dbReference>
<dbReference type="OrthoDB" id="9783388at2"/>
<keyword evidence="3" id="KW-0812">Transmembrane</keyword>
<gene>
    <name evidence="5" type="ORF">GRAN_0521</name>
</gene>
<dbReference type="CDD" id="cd01949">
    <property type="entry name" value="GGDEF"/>
    <property type="match status" value="1"/>
</dbReference>
<dbReference type="SUPFAM" id="SSF55781">
    <property type="entry name" value="GAF domain-like"/>
    <property type="match status" value="1"/>
</dbReference>
<dbReference type="Pfam" id="PF00990">
    <property type="entry name" value="GGDEF"/>
    <property type="match status" value="1"/>
</dbReference>
<reference evidence="5 6" key="1">
    <citation type="submission" date="2018-11" db="EMBL/GenBank/DDBJ databases">
        <authorList>
            <person name="Mardanov A.V."/>
            <person name="Ravin N.V."/>
            <person name="Dedysh S.N."/>
        </authorList>
    </citation>
    <scope>NUCLEOTIDE SEQUENCE [LARGE SCALE GENOMIC DNA]</scope>
    <source>
        <strain evidence="5 6">AF10</strain>
    </source>
</reference>
<dbReference type="InterPro" id="IPR029787">
    <property type="entry name" value="Nucleotide_cyclase"/>
</dbReference>
<evidence type="ECO:0000313" key="6">
    <source>
        <dbReference type="Proteomes" id="UP000289437"/>
    </source>
</evidence>
<dbReference type="InterPro" id="IPR043128">
    <property type="entry name" value="Rev_trsase/Diguanyl_cyclase"/>
</dbReference>
<evidence type="ECO:0000313" key="5">
    <source>
        <dbReference type="EMBL" id="RXH57211.1"/>
    </source>
</evidence>
<organism evidence="5 6">
    <name type="scientific">Granulicella sibirica</name>
    <dbReference type="NCBI Taxonomy" id="2479048"/>
    <lineage>
        <taxon>Bacteria</taxon>
        <taxon>Pseudomonadati</taxon>
        <taxon>Acidobacteriota</taxon>
        <taxon>Terriglobia</taxon>
        <taxon>Terriglobales</taxon>
        <taxon>Acidobacteriaceae</taxon>
        <taxon>Granulicella</taxon>
    </lineage>
</organism>
<dbReference type="InterPro" id="IPR007891">
    <property type="entry name" value="CHASE3"/>
</dbReference>
<evidence type="ECO:0000259" key="4">
    <source>
        <dbReference type="PROSITE" id="PS50887"/>
    </source>
</evidence>
<dbReference type="NCBIfam" id="TIGR00254">
    <property type="entry name" value="GGDEF"/>
    <property type="match status" value="1"/>
</dbReference>
<dbReference type="PANTHER" id="PTHR45138">
    <property type="entry name" value="REGULATORY COMPONENTS OF SENSORY TRANSDUCTION SYSTEM"/>
    <property type="match status" value="1"/>
</dbReference>
<dbReference type="AlphaFoldDB" id="A0A4Q0T6L0"/>
<dbReference type="Gene3D" id="3.30.450.40">
    <property type="match status" value="1"/>
</dbReference>
<dbReference type="Gene3D" id="3.30.70.270">
    <property type="match status" value="1"/>
</dbReference>
<feature type="transmembrane region" description="Helical" evidence="3">
    <location>
        <begin position="12"/>
        <end position="35"/>
    </location>
</feature>
<dbReference type="RefSeq" id="WP_128911416.1">
    <property type="nucleotide sequence ID" value="NZ_RDSM01000001.1"/>
</dbReference>
<dbReference type="PROSITE" id="PS50887">
    <property type="entry name" value="GGDEF"/>
    <property type="match status" value="1"/>
</dbReference>
<reference evidence="6" key="2">
    <citation type="submission" date="2019-02" db="EMBL/GenBank/DDBJ databases">
        <title>Granulicella sibirica sp. nov., a psychrotolerant acidobacterium isolated from an organic soil layer in forested tundra, West Siberia.</title>
        <authorList>
            <person name="Oshkin I.Y."/>
            <person name="Kulichevskaya I.S."/>
            <person name="Rijpstra W.I.C."/>
            <person name="Sinninghe Damste J.S."/>
            <person name="Rakitin A.L."/>
            <person name="Ravin N.V."/>
            <person name="Dedysh S.N."/>
        </authorList>
    </citation>
    <scope>NUCLEOTIDE SEQUENCE [LARGE SCALE GENOMIC DNA]</scope>
    <source>
        <strain evidence="6">AF10</strain>
    </source>
</reference>
<name>A0A4Q0T6L0_9BACT</name>
<dbReference type="Pfam" id="PF05227">
    <property type="entry name" value="CHASE3"/>
    <property type="match status" value="1"/>
</dbReference>
<keyword evidence="3" id="KW-1133">Transmembrane helix</keyword>
<dbReference type="PANTHER" id="PTHR45138:SF9">
    <property type="entry name" value="DIGUANYLATE CYCLASE DGCM-RELATED"/>
    <property type="match status" value="1"/>
</dbReference>
<protein>
    <recommendedName>
        <fullName evidence="1">diguanylate cyclase</fullName>
        <ecNumber evidence="1">2.7.7.65</ecNumber>
    </recommendedName>
</protein>
<keyword evidence="3" id="KW-0472">Membrane</keyword>
<dbReference type="InterPro" id="IPR029016">
    <property type="entry name" value="GAF-like_dom_sf"/>
</dbReference>
<dbReference type="EMBL" id="RDSM01000001">
    <property type="protein sequence ID" value="RXH57211.1"/>
    <property type="molecule type" value="Genomic_DNA"/>
</dbReference>
<evidence type="ECO:0000256" key="2">
    <source>
        <dbReference type="ARBA" id="ARBA00034247"/>
    </source>
</evidence>
<dbReference type="SUPFAM" id="SSF55073">
    <property type="entry name" value="Nucleotide cyclase"/>
    <property type="match status" value="1"/>
</dbReference>
<dbReference type="InterPro" id="IPR000160">
    <property type="entry name" value="GGDEF_dom"/>
</dbReference>
<dbReference type="FunFam" id="3.30.70.270:FF:000001">
    <property type="entry name" value="Diguanylate cyclase domain protein"/>
    <property type="match status" value="1"/>
</dbReference>
<evidence type="ECO:0000256" key="1">
    <source>
        <dbReference type="ARBA" id="ARBA00012528"/>
    </source>
</evidence>
<feature type="transmembrane region" description="Helical" evidence="3">
    <location>
        <begin position="173"/>
        <end position="198"/>
    </location>
</feature>
<comment type="caution">
    <text evidence="5">The sequence shown here is derived from an EMBL/GenBank/DDBJ whole genome shotgun (WGS) entry which is preliminary data.</text>
</comment>
<keyword evidence="6" id="KW-1185">Reference proteome</keyword>
<dbReference type="GO" id="GO:1902201">
    <property type="term" value="P:negative regulation of bacterial-type flagellum-dependent cell motility"/>
    <property type="evidence" value="ECO:0007669"/>
    <property type="project" value="TreeGrafter"/>
</dbReference>
<dbReference type="InterPro" id="IPR050469">
    <property type="entry name" value="Diguanylate_Cyclase"/>
</dbReference>
<dbReference type="GO" id="GO:0043709">
    <property type="term" value="P:cell adhesion involved in single-species biofilm formation"/>
    <property type="evidence" value="ECO:0007669"/>
    <property type="project" value="TreeGrafter"/>
</dbReference>
<dbReference type="EC" id="2.7.7.65" evidence="1"/>
<comment type="catalytic activity">
    <reaction evidence="2">
        <text>2 GTP = 3',3'-c-di-GMP + 2 diphosphate</text>
        <dbReference type="Rhea" id="RHEA:24898"/>
        <dbReference type="ChEBI" id="CHEBI:33019"/>
        <dbReference type="ChEBI" id="CHEBI:37565"/>
        <dbReference type="ChEBI" id="CHEBI:58805"/>
        <dbReference type="EC" id="2.7.7.65"/>
    </reaction>
</comment>
<dbReference type="GO" id="GO:0052621">
    <property type="term" value="F:diguanylate cyclase activity"/>
    <property type="evidence" value="ECO:0007669"/>
    <property type="project" value="UniProtKB-EC"/>
</dbReference>
<sequence>MWIRKLSLRNSPVALIVAAAIGSMLFTLGAGVFLYRSSNSLIAAASMVEHTQDVLSSLQSASSMAERVGTASRLYVLTKDEEQLNTARGSLAFLQTTTVHIRSLVSDNPNQTPNVERLEGCEVNLTRALERLQSNKELPANQLLECRKTLGLMTELERRLLKMRTELSAKTSFVSIAGELAFVGLSLAALAILFGLLLRDALRRKEIAREAALVNQELAKSVTTLKDRASESRLLTSARDELQLCVNLAQVYRAAATSLAQLLPGSSGSLCMINHSRHIVETVSEWNEGGTRCEVPEIFSTEACCGLRSGRLRWRRTKVSEIHCDHFLHGAPACYLCIPMVAHGETIGILHIECGTEDAELLVEQRIDGVRQLVELTGMAVASLQLRNKLENQSVRDGLTGLFNRHFMQIALERELALARRRQNTLAVLMVDVDHFKKFNDLFGHGAGDSVLKQVSEVFRASVRTEDIVCRYGGEEFAIILPDSSPLGSYERAEVIRQKIAEMRKASDTAYGQVTVSIGVAVFPQDGRTAETLLRMSDEALYRAKRAGRNQVVLAEPFAMEAMQLEEISQGSA</sequence>